<dbReference type="EMBL" id="OU342829">
    <property type="protein sequence ID" value="CAG7581198.1"/>
    <property type="molecule type" value="Genomic_DNA"/>
</dbReference>
<name>A0A8D9C9E7_9VIRU</name>
<organism evidence="1">
    <name type="scientific">uncultured marine phage</name>
    <dbReference type="NCBI Taxonomy" id="707152"/>
    <lineage>
        <taxon>Viruses</taxon>
        <taxon>environmental samples</taxon>
    </lineage>
</organism>
<protein>
    <submittedName>
        <fullName evidence="1">Uncharacterized protein</fullName>
    </submittedName>
</protein>
<evidence type="ECO:0000313" key="1">
    <source>
        <dbReference type="EMBL" id="CAG7581198.1"/>
    </source>
</evidence>
<sequence>MDEITLEELIDYSQDLEIEDVDFYDGLVLAYSSDHLFDIRHLEDDIEWMKDNGDNYSSLEVLHKYMERNEIEECYVVN</sequence>
<proteinExistence type="predicted"/>
<gene>
    <name evidence="1" type="ORF">SLAVMIC_00723</name>
</gene>
<reference evidence="1" key="1">
    <citation type="submission" date="2021-06" db="EMBL/GenBank/DDBJ databases">
        <authorList>
            <person name="Gannon L."/>
            <person name="Redgwell R T."/>
            <person name="Michniewski S."/>
            <person name="Harrison D C."/>
            <person name="Millard A."/>
        </authorList>
    </citation>
    <scope>NUCLEOTIDE SEQUENCE</scope>
</reference>
<accession>A0A8D9C9E7</accession>